<organism evidence="5 6">
    <name type="scientific">Caulobacter vibrioides OR37</name>
    <dbReference type="NCBI Taxonomy" id="1292034"/>
    <lineage>
        <taxon>Bacteria</taxon>
        <taxon>Pseudomonadati</taxon>
        <taxon>Pseudomonadota</taxon>
        <taxon>Alphaproteobacteria</taxon>
        <taxon>Caulobacterales</taxon>
        <taxon>Caulobacteraceae</taxon>
        <taxon>Caulobacter</taxon>
    </lineage>
</organism>
<evidence type="ECO:0000313" key="5">
    <source>
        <dbReference type="EMBL" id="ENZ80362.1"/>
    </source>
</evidence>
<dbReference type="Pfam" id="PF00293">
    <property type="entry name" value="NUDIX"/>
    <property type="match status" value="1"/>
</dbReference>
<dbReference type="SUPFAM" id="SSF55811">
    <property type="entry name" value="Nudix"/>
    <property type="match status" value="1"/>
</dbReference>
<evidence type="ECO:0000256" key="1">
    <source>
        <dbReference type="ARBA" id="ARBA00001946"/>
    </source>
</evidence>
<comment type="cofactor">
    <cofactor evidence="1">
        <name>Mg(2+)</name>
        <dbReference type="ChEBI" id="CHEBI:18420"/>
    </cofactor>
</comment>
<comment type="caution">
    <text evidence="5">The sequence shown here is derived from an EMBL/GenBank/DDBJ whole genome shotgun (WGS) entry which is preliminary data.</text>
</comment>
<keyword evidence="2 3" id="KW-0378">Hydrolase</keyword>
<evidence type="ECO:0000256" key="2">
    <source>
        <dbReference type="ARBA" id="ARBA00022801"/>
    </source>
</evidence>
<dbReference type="Gene3D" id="3.90.79.10">
    <property type="entry name" value="Nucleoside Triphosphate Pyrophosphohydrolase"/>
    <property type="match status" value="1"/>
</dbReference>
<dbReference type="STRING" id="1292034.OR37_03777"/>
<proteinExistence type="inferred from homology"/>
<name>R0EGG1_CAUVI</name>
<sequence>MVDARHPVPTVGVVCLKGEAVLLIRRGTPPRLNQWSLPGGRLEWGETTMDAALRELKEETGIDAELLGLVDVVDGVFPARPGGEITRHYVLIDYAARWTGGEPIAGDDAAEARFVSYDEAMALVEWDETRRVIAETYQRFAPDGS</sequence>
<dbReference type="RefSeq" id="WP_004623507.1">
    <property type="nucleotide sequence ID" value="NZ_APMP01000034.1"/>
</dbReference>
<dbReference type="CDD" id="cd04673">
    <property type="entry name" value="NUDIX_ADPRase"/>
    <property type="match status" value="1"/>
</dbReference>
<dbReference type="InterPro" id="IPR015797">
    <property type="entry name" value="NUDIX_hydrolase-like_dom_sf"/>
</dbReference>
<dbReference type="InterPro" id="IPR020476">
    <property type="entry name" value="Nudix_hydrolase"/>
</dbReference>
<dbReference type="eggNOG" id="COG1051">
    <property type="taxonomic scope" value="Bacteria"/>
</dbReference>
<dbReference type="PROSITE" id="PS00893">
    <property type="entry name" value="NUDIX_BOX"/>
    <property type="match status" value="1"/>
</dbReference>
<dbReference type="GO" id="GO:0016787">
    <property type="term" value="F:hydrolase activity"/>
    <property type="evidence" value="ECO:0007669"/>
    <property type="project" value="UniProtKB-KW"/>
</dbReference>
<reference evidence="5 6" key="1">
    <citation type="journal article" date="2013" name="Genome Announc.">
        <title>Draft Genome Sequence for Caulobacter sp. Strain OR37, a Bacterium Tolerant to Heavy Metals.</title>
        <authorList>
            <person name="Utturkar S.M."/>
            <person name="Bollmann A."/>
            <person name="Brzoska R.M."/>
            <person name="Klingeman D.M."/>
            <person name="Epstein S.E."/>
            <person name="Palumbo A.V."/>
            <person name="Brown S.D."/>
        </authorList>
    </citation>
    <scope>NUCLEOTIDE SEQUENCE [LARGE SCALE GENOMIC DNA]</scope>
    <source>
        <strain evidence="5 6">OR37</strain>
    </source>
</reference>
<dbReference type="AlphaFoldDB" id="R0EGG1"/>
<protein>
    <submittedName>
        <fullName evidence="5">ADP-ribose pyrophosphatase</fullName>
    </submittedName>
</protein>
<dbReference type="PANTHER" id="PTHR43736">
    <property type="entry name" value="ADP-RIBOSE PYROPHOSPHATASE"/>
    <property type="match status" value="1"/>
</dbReference>
<feature type="domain" description="Nudix hydrolase" evidence="4">
    <location>
        <begin position="6"/>
        <end position="138"/>
    </location>
</feature>
<dbReference type="InterPro" id="IPR000086">
    <property type="entry name" value="NUDIX_hydrolase_dom"/>
</dbReference>
<dbReference type="PRINTS" id="PR00502">
    <property type="entry name" value="NUDIXFAMILY"/>
</dbReference>
<dbReference type="OrthoDB" id="9761969at2"/>
<dbReference type="PANTHER" id="PTHR43736:SF1">
    <property type="entry name" value="DIHYDRONEOPTERIN TRIPHOSPHATE DIPHOSPHATASE"/>
    <property type="match status" value="1"/>
</dbReference>
<dbReference type="InterPro" id="IPR020084">
    <property type="entry name" value="NUDIX_hydrolase_CS"/>
</dbReference>
<dbReference type="Proteomes" id="UP000013063">
    <property type="component" value="Unassembled WGS sequence"/>
</dbReference>
<dbReference type="PROSITE" id="PS51462">
    <property type="entry name" value="NUDIX"/>
    <property type="match status" value="1"/>
</dbReference>
<keyword evidence="6" id="KW-1185">Reference proteome</keyword>
<gene>
    <name evidence="5" type="ORF">OR37_03777</name>
</gene>
<dbReference type="EMBL" id="APMP01000034">
    <property type="protein sequence ID" value="ENZ80362.1"/>
    <property type="molecule type" value="Genomic_DNA"/>
</dbReference>
<evidence type="ECO:0000259" key="4">
    <source>
        <dbReference type="PROSITE" id="PS51462"/>
    </source>
</evidence>
<dbReference type="PATRIC" id="fig|1292034.3.peg.3748"/>
<comment type="similarity">
    <text evidence="3">Belongs to the Nudix hydrolase family.</text>
</comment>
<accession>R0EGG1</accession>
<evidence type="ECO:0000256" key="3">
    <source>
        <dbReference type="RuleBase" id="RU003476"/>
    </source>
</evidence>
<evidence type="ECO:0000313" key="6">
    <source>
        <dbReference type="Proteomes" id="UP000013063"/>
    </source>
</evidence>